<name>A0A2V5K291_9BACL</name>
<dbReference type="Gene3D" id="3.30.420.10">
    <property type="entry name" value="Ribonuclease H-like superfamily/Ribonuclease H"/>
    <property type="match status" value="1"/>
</dbReference>
<accession>A0A2V5K291</accession>
<feature type="non-terminal residue" evidence="3">
    <location>
        <position position="1"/>
    </location>
</feature>
<evidence type="ECO:0000256" key="1">
    <source>
        <dbReference type="ARBA" id="ARBA00002286"/>
    </source>
</evidence>
<dbReference type="PROSITE" id="PS50994">
    <property type="entry name" value="INTEGRASE"/>
    <property type="match status" value="1"/>
</dbReference>
<dbReference type="PANTHER" id="PTHR46889">
    <property type="entry name" value="TRANSPOSASE INSF FOR INSERTION SEQUENCE IS3B-RELATED"/>
    <property type="match status" value="1"/>
</dbReference>
<dbReference type="NCBIfam" id="NF033516">
    <property type="entry name" value="transpos_IS3"/>
    <property type="match status" value="1"/>
</dbReference>
<evidence type="ECO:0000259" key="2">
    <source>
        <dbReference type="PROSITE" id="PS50994"/>
    </source>
</evidence>
<dbReference type="InterPro" id="IPR050900">
    <property type="entry name" value="Transposase_IS3/IS150/IS904"/>
</dbReference>
<gene>
    <name evidence="3" type="ORF">DLM86_16055</name>
</gene>
<organism evidence="3 4">
    <name type="scientific">Paenibacillus flagellatus</name>
    <dbReference type="NCBI Taxonomy" id="2211139"/>
    <lineage>
        <taxon>Bacteria</taxon>
        <taxon>Bacillati</taxon>
        <taxon>Bacillota</taxon>
        <taxon>Bacilli</taxon>
        <taxon>Bacillales</taxon>
        <taxon>Paenibacillaceae</taxon>
        <taxon>Paenibacillus</taxon>
    </lineage>
</organism>
<dbReference type="Pfam" id="PF00665">
    <property type="entry name" value="rve"/>
    <property type="match status" value="1"/>
</dbReference>
<dbReference type="InterPro" id="IPR036397">
    <property type="entry name" value="RNaseH_sf"/>
</dbReference>
<dbReference type="PANTHER" id="PTHR46889:SF4">
    <property type="entry name" value="TRANSPOSASE INSO FOR INSERTION SEQUENCE ELEMENT IS911B-RELATED"/>
    <property type="match status" value="1"/>
</dbReference>
<dbReference type="InterPro" id="IPR025948">
    <property type="entry name" value="HTH-like_dom"/>
</dbReference>
<dbReference type="InterPro" id="IPR001584">
    <property type="entry name" value="Integrase_cat-core"/>
</dbReference>
<protein>
    <submittedName>
        <fullName evidence="3">IS3 family transposase</fullName>
    </submittedName>
</protein>
<dbReference type="InterPro" id="IPR048020">
    <property type="entry name" value="Transpos_IS3"/>
</dbReference>
<dbReference type="EMBL" id="QJVJ01000007">
    <property type="protein sequence ID" value="PYI53299.1"/>
    <property type="molecule type" value="Genomic_DNA"/>
</dbReference>
<feature type="domain" description="Integrase catalytic" evidence="2">
    <location>
        <begin position="89"/>
        <end position="251"/>
    </location>
</feature>
<comment type="function">
    <text evidence="1">Involved in the transposition of the insertion sequence.</text>
</comment>
<dbReference type="Pfam" id="PF13276">
    <property type="entry name" value="HTH_21"/>
    <property type="match status" value="1"/>
</dbReference>
<proteinExistence type="predicted"/>
<evidence type="ECO:0000313" key="4">
    <source>
        <dbReference type="Proteomes" id="UP000247476"/>
    </source>
</evidence>
<sequence length="251" mass="29074">NRTPSLREQENHALTQAIVVLHEQVKGIYGYRRHRLHLLRQPGKRVNHKRIRRLMKVAGIQSVIRRKKKQYARSTPQHVAENLLNRKFQAEAPNEKWLTDVTEFKYGNGQKAYLSAILDLHGNNIISFVLGHSNNNKLVFETLDQALKAEPGATPMLHSDRGFQYTSSAFKKKLDQANMTQSMSRVGRCIDNGPMEAFWGTLKCEMYHLNSYHTFEELEKAIDAYIYFYTNKRIQAKLNGLSPKEYRTKAV</sequence>
<dbReference type="Proteomes" id="UP000247476">
    <property type="component" value="Unassembled WGS sequence"/>
</dbReference>
<dbReference type="RefSeq" id="WP_110841073.1">
    <property type="nucleotide sequence ID" value="NZ_QJVJ01000007.1"/>
</dbReference>
<evidence type="ECO:0000313" key="3">
    <source>
        <dbReference type="EMBL" id="PYI53299.1"/>
    </source>
</evidence>
<dbReference type="SUPFAM" id="SSF53098">
    <property type="entry name" value="Ribonuclease H-like"/>
    <property type="match status" value="1"/>
</dbReference>
<reference evidence="3 4" key="1">
    <citation type="submission" date="2018-05" db="EMBL/GenBank/DDBJ databases">
        <title>Paenibacillus flagellatus sp. nov., isolated from selenium mineral soil.</title>
        <authorList>
            <person name="Dai X."/>
        </authorList>
    </citation>
    <scope>NUCLEOTIDE SEQUENCE [LARGE SCALE GENOMIC DNA]</scope>
    <source>
        <strain evidence="3 4">DXL2</strain>
    </source>
</reference>
<keyword evidence="4" id="KW-1185">Reference proteome</keyword>
<dbReference type="InterPro" id="IPR012337">
    <property type="entry name" value="RNaseH-like_sf"/>
</dbReference>
<dbReference type="GO" id="GO:0015074">
    <property type="term" value="P:DNA integration"/>
    <property type="evidence" value="ECO:0007669"/>
    <property type="project" value="InterPro"/>
</dbReference>
<dbReference type="GO" id="GO:0003676">
    <property type="term" value="F:nucleic acid binding"/>
    <property type="evidence" value="ECO:0007669"/>
    <property type="project" value="InterPro"/>
</dbReference>
<dbReference type="Pfam" id="PF13333">
    <property type="entry name" value="rve_2"/>
    <property type="match status" value="1"/>
</dbReference>
<dbReference type="AlphaFoldDB" id="A0A2V5K291"/>
<comment type="caution">
    <text evidence="3">The sequence shown here is derived from an EMBL/GenBank/DDBJ whole genome shotgun (WGS) entry which is preliminary data.</text>
</comment>
<dbReference type="OrthoDB" id="9781005at2"/>